<accession>A0A1L7XFT6</accession>
<name>A0A1L7XFT6_9HELO</name>
<dbReference type="AlphaFoldDB" id="A0A1L7XFT6"/>
<feature type="compositionally biased region" description="Basic and acidic residues" evidence="4">
    <location>
        <begin position="285"/>
        <end position="301"/>
    </location>
</feature>
<comment type="similarity">
    <text evidence="1 3">Belongs to the short-chain dehydrogenases/reductases (SDR) family.</text>
</comment>
<dbReference type="PANTHER" id="PTHR43976">
    <property type="entry name" value="SHORT CHAIN DEHYDROGENASE"/>
    <property type="match status" value="1"/>
</dbReference>
<evidence type="ECO:0000313" key="5">
    <source>
        <dbReference type="EMBL" id="CZR63892.1"/>
    </source>
</evidence>
<dbReference type="Proteomes" id="UP000184330">
    <property type="component" value="Unassembled WGS sequence"/>
</dbReference>
<sequence length="301" mass="33251">MSQVWFITGTSSGFGQLFALEALERGDRVIASARNATKRPELEILKEKGAKLLDLDVSAPKSEIAGKMKEAVEIYGQIDVLVNNAGYLEMGFIEGMEEEKLMNQLNTNAFGAIRITQALLPHMRERRSGKIAFTGSIFGFYSMELCFPYAASKYMLAAFNETLSSEVSQFGIQSILFDIGHFRTPVISVAKLSVPTIPDYLPMMEEFGAMAAKIDGFQPGDPILGVKRMVDVLKGEGETKGKKLPLRMPIGGDAVELVKGRCEEMVKEIGEWEGLGRNTSFPGVEDAREKTKRTGDYRPSW</sequence>
<dbReference type="EMBL" id="FJOG01000025">
    <property type="protein sequence ID" value="CZR63892.1"/>
    <property type="molecule type" value="Genomic_DNA"/>
</dbReference>
<evidence type="ECO:0000256" key="2">
    <source>
        <dbReference type="ARBA" id="ARBA00023002"/>
    </source>
</evidence>
<evidence type="ECO:0000256" key="4">
    <source>
        <dbReference type="SAM" id="MobiDB-lite"/>
    </source>
</evidence>
<keyword evidence="2" id="KW-0560">Oxidoreductase</keyword>
<evidence type="ECO:0000256" key="1">
    <source>
        <dbReference type="ARBA" id="ARBA00006484"/>
    </source>
</evidence>
<dbReference type="InterPro" id="IPR036291">
    <property type="entry name" value="NAD(P)-bd_dom_sf"/>
</dbReference>
<keyword evidence="6" id="KW-1185">Reference proteome</keyword>
<dbReference type="PRINTS" id="PR00080">
    <property type="entry name" value="SDRFAMILY"/>
</dbReference>
<dbReference type="SUPFAM" id="SSF51735">
    <property type="entry name" value="NAD(P)-binding Rossmann-fold domains"/>
    <property type="match status" value="1"/>
</dbReference>
<evidence type="ECO:0000256" key="3">
    <source>
        <dbReference type="RuleBase" id="RU000363"/>
    </source>
</evidence>
<organism evidence="5 6">
    <name type="scientific">Phialocephala subalpina</name>
    <dbReference type="NCBI Taxonomy" id="576137"/>
    <lineage>
        <taxon>Eukaryota</taxon>
        <taxon>Fungi</taxon>
        <taxon>Dikarya</taxon>
        <taxon>Ascomycota</taxon>
        <taxon>Pezizomycotina</taxon>
        <taxon>Leotiomycetes</taxon>
        <taxon>Helotiales</taxon>
        <taxon>Mollisiaceae</taxon>
        <taxon>Phialocephala</taxon>
        <taxon>Phialocephala fortinii species complex</taxon>
    </lineage>
</organism>
<dbReference type="InterPro" id="IPR051911">
    <property type="entry name" value="SDR_oxidoreductase"/>
</dbReference>
<dbReference type="CDD" id="cd05374">
    <property type="entry name" value="17beta-HSD-like_SDR_c"/>
    <property type="match status" value="1"/>
</dbReference>
<dbReference type="STRING" id="576137.A0A1L7XFT6"/>
<dbReference type="Gene3D" id="3.40.50.720">
    <property type="entry name" value="NAD(P)-binding Rossmann-like Domain"/>
    <property type="match status" value="1"/>
</dbReference>
<reference evidence="5 6" key="1">
    <citation type="submission" date="2016-03" db="EMBL/GenBank/DDBJ databases">
        <authorList>
            <person name="Ploux O."/>
        </authorList>
    </citation>
    <scope>NUCLEOTIDE SEQUENCE [LARGE SCALE GENOMIC DNA]</scope>
    <source>
        <strain evidence="5 6">UAMH 11012</strain>
    </source>
</reference>
<dbReference type="PRINTS" id="PR00081">
    <property type="entry name" value="GDHRDH"/>
</dbReference>
<dbReference type="Pfam" id="PF00106">
    <property type="entry name" value="adh_short"/>
    <property type="match status" value="1"/>
</dbReference>
<protein>
    <submittedName>
        <fullName evidence="5">Related to ketoreductases</fullName>
    </submittedName>
</protein>
<dbReference type="InterPro" id="IPR002347">
    <property type="entry name" value="SDR_fam"/>
</dbReference>
<proteinExistence type="inferred from homology"/>
<evidence type="ECO:0000313" key="6">
    <source>
        <dbReference type="Proteomes" id="UP000184330"/>
    </source>
</evidence>
<dbReference type="PANTHER" id="PTHR43976:SF16">
    <property type="entry name" value="SHORT-CHAIN DEHYDROGENASE_REDUCTASE FAMILY PROTEIN"/>
    <property type="match status" value="1"/>
</dbReference>
<dbReference type="OrthoDB" id="1274115at2759"/>
<gene>
    <name evidence="5" type="ORF">PAC_13789</name>
</gene>
<feature type="region of interest" description="Disordered" evidence="4">
    <location>
        <begin position="275"/>
        <end position="301"/>
    </location>
</feature>
<dbReference type="GO" id="GO:0016491">
    <property type="term" value="F:oxidoreductase activity"/>
    <property type="evidence" value="ECO:0007669"/>
    <property type="project" value="UniProtKB-KW"/>
</dbReference>